<sequence length="204" mass="23112">MALTLSLPAFSGPMGFKDSWMAMGDFSPNWQEAFANYALTPRDAIGASTLYMRSDDESKSRQLVDATYTRLVKRWNLPDAQANVWFLGGLGNVTGNDFSGSKAMASPGIQVDYETTRIYVSATTRLYRADGINHDYASARLGFSFYEVDYDETQPWLIVEARRMNDLSDKTEVTPMLRLIHNRYFVELGVNNSSQGRINFMYIF</sequence>
<dbReference type="AlphaFoldDB" id="C9YFB8"/>
<accession>C9YFB8</accession>
<gene>
    <name evidence="1" type="ORF">Csp_D32740</name>
</gene>
<proteinExistence type="predicted"/>
<reference evidence="1" key="1">
    <citation type="journal article" date="2010" name="Nature">
        <title>The Dynamic genome of Hydra.</title>
        <authorList>
            <person name="Chapman J.A."/>
            <person name="Kirkness E.F."/>
            <person name="Simakov O."/>
            <person name="Hampson S.E."/>
            <person name="Mitros T."/>
            <person name="Weinmaier T."/>
            <person name="Rattei T."/>
            <person name="Balasubramanian P.G."/>
            <person name="Borman J."/>
            <person name="Busam D."/>
            <person name="Disbennett K."/>
            <person name="Pfannkoch C."/>
            <person name="Sumin N."/>
            <person name="Sutton G."/>
            <person name="Viswanathan L."/>
            <person name="Walenz B."/>
            <person name="Goodstein D.M."/>
            <person name="Hellsten U."/>
            <person name="Kawashima T."/>
            <person name="Prochnik S.E."/>
            <person name="Putnam N.H."/>
            <person name="Shu S."/>
            <person name="Blumberg B."/>
            <person name="Dana C.E."/>
            <person name="Gee L."/>
            <person name="Kibler D.F."/>
            <person name="Law L."/>
            <person name="Lindgens D."/>
            <person name="Martinez D.E."/>
            <person name="Peng J."/>
            <person name="Wigge P.A."/>
            <person name="Bertulat B."/>
            <person name="Guder C."/>
            <person name="Nakamura Y."/>
            <person name="Ozbek S."/>
            <person name="Watanabe H."/>
            <person name="Khalturin K."/>
            <person name="Hemmrich G."/>
            <person name="Franke A."/>
            <person name="Augustin R."/>
            <person name="Fraune S."/>
            <person name="Hayakawa E."/>
            <person name="Hayakawa S."/>
            <person name="Hirose M."/>
            <person name="Hwang J."/>
            <person name="Ikeo K."/>
            <person name="Nishimiya-Fujisawa C."/>
            <person name="Ogura A."/>
            <person name="Takahashi T."/>
            <person name="Steinmetz P.R."/>
            <person name="Zhang X."/>
            <person name="Aufschnaiter R."/>
            <person name="Eder M.K."/>
            <person name="Gorny A.K."/>
            <person name="Salvenmoser W."/>
            <person name="Heimberg A.M."/>
            <person name="Wheeler B.M."/>
            <person name="Peterson K.J."/>
            <person name="Boettger A."/>
            <person name="Tischler P."/>
            <person name="Wolf A."/>
            <person name="Gojobori T."/>
            <person name="Remington K.A."/>
            <person name="Strausberg R.L."/>
            <person name="Venter J."/>
            <person name="Technau U."/>
            <person name="Hobmayer B."/>
            <person name="Bosch T.C."/>
            <person name="Holstein T.W."/>
            <person name="Fujisawa T."/>
            <person name="Bode H.R."/>
            <person name="David C.N."/>
            <person name="Rokhsar D.S."/>
            <person name="Steele R.E."/>
        </authorList>
    </citation>
    <scope>NUCLEOTIDE SEQUENCE</scope>
</reference>
<dbReference type="EMBL" id="FN543107">
    <property type="protein sequence ID" value="CBA32556.1"/>
    <property type="molecule type" value="Genomic_DNA"/>
</dbReference>
<protein>
    <submittedName>
        <fullName evidence="1">Uncharacterized protein</fullName>
    </submittedName>
</protein>
<name>C9YFB8_CURXX</name>
<organism evidence="1">
    <name type="scientific">Curvibacter symbiont subsp. Hydra magnipapillata</name>
    <dbReference type="NCBI Taxonomy" id="667019"/>
    <lineage>
        <taxon>Bacteria</taxon>
        <taxon>Pseudomonadati</taxon>
        <taxon>Pseudomonadota</taxon>
        <taxon>Betaproteobacteria</taxon>
        <taxon>Burkholderiales</taxon>
        <taxon>Comamonadaceae</taxon>
        <taxon>Curvibacter</taxon>
    </lineage>
</organism>
<evidence type="ECO:0000313" key="1">
    <source>
        <dbReference type="EMBL" id="CBA32556.1"/>
    </source>
</evidence>